<dbReference type="AlphaFoldDB" id="A0A916TRC0"/>
<dbReference type="InterPro" id="IPR050300">
    <property type="entry name" value="GDXG_lipolytic_enzyme"/>
</dbReference>
<keyword evidence="2 5" id="KW-0378">Hydrolase</keyword>
<evidence type="ECO:0000256" key="3">
    <source>
        <dbReference type="PROSITE-ProRule" id="PRU10038"/>
    </source>
</evidence>
<comment type="caution">
    <text evidence="5">The sequence shown here is derived from an EMBL/GenBank/DDBJ whole genome shotgun (WGS) entry which is preliminary data.</text>
</comment>
<dbReference type="Proteomes" id="UP000608154">
    <property type="component" value="Unassembled WGS sequence"/>
</dbReference>
<dbReference type="EMBL" id="BMHK01000007">
    <property type="protein sequence ID" value="GGB97628.1"/>
    <property type="molecule type" value="Genomic_DNA"/>
</dbReference>
<organism evidence="5 6">
    <name type="scientific">Novosphingobium endophyticum</name>
    <dbReference type="NCBI Taxonomy" id="1955250"/>
    <lineage>
        <taxon>Bacteria</taxon>
        <taxon>Pseudomonadati</taxon>
        <taxon>Pseudomonadota</taxon>
        <taxon>Alphaproteobacteria</taxon>
        <taxon>Sphingomonadales</taxon>
        <taxon>Sphingomonadaceae</taxon>
        <taxon>Novosphingobium</taxon>
    </lineage>
</organism>
<dbReference type="Pfam" id="PF07859">
    <property type="entry name" value="Abhydrolase_3"/>
    <property type="match status" value="1"/>
</dbReference>
<evidence type="ECO:0000313" key="6">
    <source>
        <dbReference type="Proteomes" id="UP000608154"/>
    </source>
</evidence>
<sequence>MRIPAERGGRAPPPDLAGRRRAIAGAVAAGTWRAEPPPRETAIRGVRSLVFGHARDVNGAGTVVHFHGGGFRLGCPEMEEPFAAMLASRCDVEVILPAYRLAPEHPFPAALNDGMALIRARAGDGDEPLILSGDSAGGGLAASLAALCGAEGLPLAGLVLFSPWLDLTVSSGCYATNAASDPLFSRQSASEAADQYLQGHPKNDPLASPLFAELARFPPTFISVGTGEVLADDSRRFYEALRRSGGDAQLYGIDGMEHTAAVRDPTLRGVAQTLDAVIQFISRRLTGRSIARLQRP</sequence>
<dbReference type="InterPro" id="IPR029058">
    <property type="entry name" value="AB_hydrolase_fold"/>
</dbReference>
<evidence type="ECO:0000313" key="5">
    <source>
        <dbReference type="EMBL" id="GGB97628.1"/>
    </source>
</evidence>
<evidence type="ECO:0000256" key="2">
    <source>
        <dbReference type="ARBA" id="ARBA00022801"/>
    </source>
</evidence>
<comment type="similarity">
    <text evidence="1">Belongs to the 'GDXG' lipolytic enzyme family.</text>
</comment>
<evidence type="ECO:0000259" key="4">
    <source>
        <dbReference type="Pfam" id="PF07859"/>
    </source>
</evidence>
<dbReference type="PANTHER" id="PTHR48081:SF8">
    <property type="entry name" value="ALPHA_BETA HYDROLASE FOLD-3 DOMAIN-CONTAINING PROTEIN-RELATED"/>
    <property type="match status" value="1"/>
</dbReference>
<dbReference type="SUPFAM" id="SSF53474">
    <property type="entry name" value="alpha/beta-Hydrolases"/>
    <property type="match status" value="1"/>
</dbReference>
<dbReference type="PANTHER" id="PTHR48081">
    <property type="entry name" value="AB HYDROLASE SUPERFAMILY PROTEIN C4A8.06C"/>
    <property type="match status" value="1"/>
</dbReference>
<protein>
    <submittedName>
        <fullName evidence="5">Alpha/beta hydrolase</fullName>
    </submittedName>
</protein>
<reference evidence="5" key="2">
    <citation type="submission" date="2020-09" db="EMBL/GenBank/DDBJ databases">
        <authorList>
            <person name="Sun Q."/>
            <person name="Zhou Y."/>
        </authorList>
    </citation>
    <scope>NUCLEOTIDE SEQUENCE</scope>
    <source>
        <strain evidence="5">CGMCC 1.15095</strain>
    </source>
</reference>
<dbReference type="PROSITE" id="PS01174">
    <property type="entry name" value="LIPASE_GDXG_SER"/>
    <property type="match status" value="1"/>
</dbReference>
<feature type="domain" description="Alpha/beta hydrolase fold-3" evidence="4">
    <location>
        <begin position="63"/>
        <end position="259"/>
    </location>
</feature>
<feature type="active site" evidence="3">
    <location>
        <position position="135"/>
    </location>
</feature>
<evidence type="ECO:0000256" key="1">
    <source>
        <dbReference type="ARBA" id="ARBA00010515"/>
    </source>
</evidence>
<dbReference type="RefSeq" id="WP_188770084.1">
    <property type="nucleotide sequence ID" value="NZ_BMHK01000007.1"/>
</dbReference>
<dbReference type="Gene3D" id="3.40.50.1820">
    <property type="entry name" value="alpha/beta hydrolase"/>
    <property type="match status" value="1"/>
</dbReference>
<gene>
    <name evidence="5" type="ORF">GCM10011494_15150</name>
</gene>
<keyword evidence="6" id="KW-1185">Reference proteome</keyword>
<name>A0A916TRC0_9SPHN</name>
<dbReference type="InterPro" id="IPR013094">
    <property type="entry name" value="AB_hydrolase_3"/>
</dbReference>
<dbReference type="InterPro" id="IPR033140">
    <property type="entry name" value="Lipase_GDXG_put_SER_AS"/>
</dbReference>
<reference evidence="5" key="1">
    <citation type="journal article" date="2014" name="Int. J. Syst. Evol. Microbiol.">
        <title>Complete genome sequence of Corynebacterium casei LMG S-19264T (=DSM 44701T), isolated from a smear-ripened cheese.</title>
        <authorList>
            <consortium name="US DOE Joint Genome Institute (JGI-PGF)"/>
            <person name="Walter F."/>
            <person name="Albersmeier A."/>
            <person name="Kalinowski J."/>
            <person name="Ruckert C."/>
        </authorList>
    </citation>
    <scope>NUCLEOTIDE SEQUENCE</scope>
    <source>
        <strain evidence="5">CGMCC 1.15095</strain>
    </source>
</reference>
<accession>A0A916TRC0</accession>
<dbReference type="GO" id="GO:0016787">
    <property type="term" value="F:hydrolase activity"/>
    <property type="evidence" value="ECO:0007669"/>
    <property type="project" value="UniProtKB-KW"/>
</dbReference>
<proteinExistence type="inferred from homology"/>